<sequence>MKINTKVIYSFVIFVGVTYWSCTKKLQPEAKSGHQINKGWDRNQYFPTGIKSIKDSITSVSFFQTARPFYLEMKDSRSKKCLDMLQRARNEQSLVNIRLEGNSGKIVEVKFSAKQSNEIFRRSVNITRKK</sequence>
<accession>A0A0T5VV57</accession>
<proteinExistence type="predicted"/>
<dbReference type="Proteomes" id="UP000051950">
    <property type="component" value="Unassembled WGS sequence"/>
</dbReference>
<reference evidence="1 2" key="1">
    <citation type="submission" date="2015-11" db="EMBL/GenBank/DDBJ databases">
        <title>Sequence of Pedobacter ginsenosidimutans.</title>
        <authorList>
            <person name="Carson E."/>
            <person name="Keyser V."/>
            <person name="Newman J."/>
            <person name="Miller J."/>
        </authorList>
    </citation>
    <scope>NUCLEOTIDE SEQUENCE [LARGE SCALE GENOMIC DNA]</scope>
    <source>
        <strain evidence="1 2">KACC 14530</strain>
    </source>
</reference>
<dbReference type="Gene3D" id="2.40.50.340">
    <property type="match status" value="1"/>
</dbReference>
<evidence type="ECO:0000313" key="2">
    <source>
        <dbReference type="Proteomes" id="UP000051950"/>
    </source>
</evidence>
<evidence type="ECO:0000313" key="1">
    <source>
        <dbReference type="EMBL" id="KRT17758.1"/>
    </source>
</evidence>
<keyword evidence="2" id="KW-1185">Reference proteome</keyword>
<dbReference type="RefSeq" id="WP_057930387.1">
    <property type="nucleotide sequence ID" value="NZ_LMZQ01000001.1"/>
</dbReference>
<name>A0A0T5VV57_9SPHI</name>
<protein>
    <submittedName>
        <fullName evidence="1">Uncharacterized protein</fullName>
    </submittedName>
</protein>
<comment type="caution">
    <text evidence="1">The sequence shown here is derived from an EMBL/GenBank/DDBJ whole genome shotgun (WGS) entry which is preliminary data.</text>
</comment>
<dbReference type="EMBL" id="LMZQ01000001">
    <property type="protein sequence ID" value="KRT17758.1"/>
    <property type="molecule type" value="Genomic_DNA"/>
</dbReference>
<gene>
    <name evidence="1" type="ORF">ASU31_00220</name>
</gene>
<organism evidence="1 2">
    <name type="scientific">Pedobacter ginsenosidimutans</name>
    <dbReference type="NCBI Taxonomy" id="687842"/>
    <lineage>
        <taxon>Bacteria</taxon>
        <taxon>Pseudomonadati</taxon>
        <taxon>Bacteroidota</taxon>
        <taxon>Sphingobacteriia</taxon>
        <taxon>Sphingobacteriales</taxon>
        <taxon>Sphingobacteriaceae</taxon>
        <taxon>Pedobacter</taxon>
    </lineage>
</organism>
<dbReference type="AlphaFoldDB" id="A0A0T5VV57"/>